<dbReference type="GeneID" id="28769339"/>
<dbReference type="InParanoid" id="A0A177C1P9"/>
<sequence length="157" mass="17688">MVCLYGRLDITTINLFSKLGTLPLSNHLHIPFRKSTNPLNTIAAQELQGSSGFAVLSCSRIPTYAPRRSRLSHSAPFLFRYLSCVENVQCAAKIPKKPITFLVHLSLTLTLRNNTKRENQQKNCIFRESNPSQSLTCQSGIRKAWKAIILPLDQRCC</sequence>
<proteinExistence type="predicted"/>
<evidence type="ECO:0000313" key="2">
    <source>
        <dbReference type="Proteomes" id="UP000077069"/>
    </source>
</evidence>
<organism evidence="1 2">
    <name type="scientific">Paraphaeosphaeria sporulosa</name>
    <dbReference type="NCBI Taxonomy" id="1460663"/>
    <lineage>
        <taxon>Eukaryota</taxon>
        <taxon>Fungi</taxon>
        <taxon>Dikarya</taxon>
        <taxon>Ascomycota</taxon>
        <taxon>Pezizomycotina</taxon>
        <taxon>Dothideomycetes</taxon>
        <taxon>Pleosporomycetidae</taxon>
        <taxon>Pleosporales</taxon>
        <taxon>Massarineae</taxon>
        <taxon>Didymosphaeriaceae</taxon>
        <taxon>Paraphaeosphaeria</taxon>
    </lineage>
</organism>
<dbReference type="RefSeq" id="XP_018031093.1">
    <property type="nucleotide sequence ID" value="XM_018185853.1"/>
</dbReference>
<reference evidence="1 2" key="1">
    <citation type="submission" date="2016-05" db="EMBL/GenBank/DDBJ databases">
        <title>Comparative analysis of secretome profiles of manganese(II)-oxidizing ascomycete fungi.</title>
        <authorList>
            <consortium name="DOE Joint Genome Institute"/>
            <person name="Zeiner C.A."/>
            <person name="Purvine S.O."/>
            <person name="Zink E.M."/>
            <person name="Wu S."/>
            <person name="Pasa-Tolic L."/>
            <person name="Chaput D.L."/>
            <person name="Haridas S."/>
            <person name="Grigoriev I.V."/>
            <person name="Santelli C.M."/>
            <person name="Hansel C.M."/>
        </authorList>
    </citation>
    <scope>NUCLEOTIDE SEQUENCE [LARGE SCALE GENOMIC DNA]</scope>
    <source>
        <strain evidence="1 2">AP3s5-JAC2a</strain>
    </source>
</reference>
<dbReference type="Proteomes" id="UP000077069">
    <property type="component" value="Unassembled WGS sequence"/>
</dbReference>
<evidence type="ECO:0000313" key="1">
    <source>
        <dbReference type="EMBL" id="OAG00728.1"/>
    </source>
</evidence>
<gene>
    <name evidence="1" type="ORF">CC84DRAFT_324743</name>
</gene>
<dbReference type="EMBL" id="KV441559">
    <property type="protein sequence ID" value="OAG00728.1"/>
    <property type="molecule type" value="Genomic_DNA"/>
</dbReference>
<accession>A0A177C1P9</accession>
<name>A0A177C1P9_9PLEO</name>
<protein>
    <submittedName>
        <fullName evidence="1">Uncharacterized protein</fullName>
    </submittedName>
</protein>
<dbReference type="AlphaFoldDB" id="A0A177C1P9"/>
<keyword evidence="2" id="KW-1185">Reference proteome</keyword>